<dbReference type="EMBL" id="JAUHTC010000054">
    <property type="protein sequence ID" value="MDN4519480.1"/>
    <property type="molecule type" value="Genomic_DNA"/>
</dbReference>
<dbReference type="RefSeq" id="WP_222883413.1">
    <property type="nucleotide sequence ID" value="NZ_CP082189.1"/>
</dbReference>
<feature type="transmembrane region" description="Helical" evidence="6">
    <location>
        <begin position="6"/>
        <end position="34"/>
    </location>
</feature>
<evidence type="ECO:0000313" key="9">
    <source>
        <dbReference type="Proteomes" id="UP001172687"/>
    </source>
</evidence>
<keyword evidence="4 6" id="KW-1133">Transmembrane helix</keyword>
<evidence type="ECO:0000256" key="1">
    <source>
        <dbReference type="ARBA" id="ARBA00004141"/>
    </source>
</evidence>
<evidence type="ECO:0000256" key="4">
    <source>
        <dbReference type="ARBA" id="ARBA00022989"/>
    </source>
</evidence>
<dbReference type="InterPro" id="IPR051790">
    <property type="entry name" value="Cytochrome_c-biogenesis_DsbD"/>
</dbReference>
<comment type="caution">
    <text evidence="8">The sequence shown here is derived from an EMBL/GenBank/DDBJ whole genome shotgun (WGS) entry which is preliminary data.</text>
</comment>
<evidence type="ECO:0000259" key="7">
    <source>
        <dbReference type="Pfam" id="PF02683"/>
    </source>
</evidence>
<dbReference type="Proteomes" id="UP001172687">
    <property type="component" value="Unassembled WGS sequence"/>
</dbReference>
<feature type="transmembrane region" description="Helical" evidence="6">
    <location>
        <begin position="46"/>
        <end position="70"/>
    </location>
</feature>
<feature type="transmembrane region" description="Helical" evidence="6">
    <location>
        <begin position="117"/>
        <end position="143"/>
    </location>
</feature>
<organism evidence="8 9">
    <name type="scientific">Mycolicibacterium austroafricanum</name>
    <name type="common">Mycobacterium austroafricanum</name>
    <dbReference type="NCBI Taxonomy" id="39687"/>
    <lineage>
        <taxon>Bacteria</taxon>
        <taxon>Bacillati</taxon>
        <taxon>Actinomycetota</taxon>
        <taxon>Actinomycetes</taxon>
        <taxon>Mycobacteriales</taxon>
        <taxon>Mycobacteriaceae</taxon>
        <taxon>Mycolicibacterium</taxon>
    </lineage>
</organism>
<feature type="domain" description="Cytochrome C biogenesis protein transmembrane" evidence="7">
    <location>
        <begin position="6"/>
        <end position="176"/>
    </location>
</feature>
<dbReference type="PANTHER" id="PTHR31272">
    <property type="entry name" value="CYTOCHROME C-TYPE BIOGENESIS PROTEIN HI_1454-RELATED"/>
    <property type="match status" value="1"/>
</dbReference>
<name>A0ABT8HFD7_MYCAO</name>
<feature type="transmembrane region" description="Helical" evidence="6">
    <location>
        <begin position="76"/>
        <end position="97"/>
    </location>
</feature>
<keyword evidence="9" id="KW-1185">Reference proteome</keyword>
<evidence type="ECO:0000256" key="5">
    <source>
        <dbReference type="ARBA" id="ARBA00023136"/>
    </source>
</evidence>
<reference evidence="8" key="1">
    <citation type="submission" date="2023-07" db="EMBL/GenBank/DDBJ databases">
        <title>Degradation of tert-butanol by M. austroafricanum TBA100.</title>
        <authorList>
            <person name="Helbich S."/>
            <person name="Vainshtein Y."/>
        </authorList>
    </citation>
    <scope>NUCLEOTIDE SEQUENCE</scope>
    <source>
        <strain evidence="8">TBA100</strain>
    </source>
</reference>
<dbReference type="PANTHER" id="PTHR31272:SF4">
    <property type="entry name" value="CYTOCHROME C-TYPE BIOGENESIS PROTEIN HI_1454-RELATED"/>
    <property type="match status" value="1"/>
</dbReference>
<feature type="transmembrane region" description="Helical" evidence="6">
    <location>
        <begin position="237"/>
        <end position="262"/>
    </location>
</feature>
<accession>A0ABT8HFD7</accession>
<evidence type="ECO:0000256" key="6">
    <source>
        <dbReference type="SAM" id="Phobius"/>
    </source>
</evidence>
<sequence length="286" mass="29697">MTGVGIFGAFLGGLASLLSPCSALLLPSFFAYAFDRVQRLVQRTTAFWVGLCVVLVPLGAGVSALGGALTRYRGEVTMIGGVVIIGMGLMTVLGRGFALSSAQRLFARIRISTTMSVIALGALYGLAGFCAGPLLGGVLTVSAMGGDPVLGGTLMAVYALGMAAPLFVLALLWKRFDLSRRGWLRGKSVKWGPVHTHSTSLVSGVILVVIGTVFLVTDGTANLGGVLGVDEQFDLQVWLRVMGTSAADPIVLLGVVGASLAWRGHRLWRRRSKSDESVTVSGGGGS</sequence>
<keyword evidence="3 6" id="KW-0812">Transmembrane</keyword>
<dbReference type="Pfam" id="PF02683">
    <property type="entry name" value="DsbD_TM"/>
    <property type="match status" value="1"/>
</dbReference>
<keyword evidence="5 6" id="KW-0472">Membrane</keyword>
<dbReference type="InterPro" id="IPR003834">
    <property type="entry name" value="Cyt_c_assmbl_TM_dom"/>
</dbReference>
<comment type="similarity">
    <text evidence="2">Belongs to the DsbD family.</text>
</comment>
<comment type="subcellular location">
    <subcellularLocation>
        <location evidence="1">Membrane</location>
        <topology evidence="1">Multi-pass membrane protein</topology>
    </subcellularLocation>
</comment>
<evidence type="ECO:0000256" key="3">
    <source>
        <dbReference type="ARBA" id="ARBA00022692"/>
    </source>
</evidence>
<protein>
    <submittedName>
        <fullName evidence="8">Cytochrome c biogenesis CcdA family protein</fullName>
    </submittedName>
</protein>
<evidence type="ECO:0000313" key="8">
    <source>
        <dbReference type="EMBL" id="MDN4519480.1"/>
    </source>
</evidence>
<proteinExistence type="inferred from homology"/>
<feature type="transmembrane region" description="Helical" evidence="6">
    <location>
        <begin position="194"/>
        <end position="217"/>
    </location>
</feature>
<gene>
    <name evidence="8" type="ORF">QYF68_16890</name>
</gene>
<feature type="transmembrane region" description="Helical" evidence="6">
    <location>
        <begin position="149"/>
        <end position="173"/>
    </location>
</feature>
<evidence type="ECO:0000256" key="2">
    <source>
        <dbReference type="ARBA" id="ARBA00006143"/>
    </source>
</evidence>